<keyword evidence="4 5" id="KW-0413">Isomerase</keyword>
<evidence type="ECO:0000256" key="1">
    <source>
        <dbReference type="ARBA" id="ARBA00000385"/>
    </source>
</evidence>
<evidence type="ECO:0000259" key="6">
    <source>
        <dbReference type="Pfam" id="PF01509"/>
    </source>
</evidence>
<evidence type="ECO:0000256" key="2">
    <source>
        <dbReference type="ARBA" id="ARBA00005642"/>
    </source>
</evidence>
<comment type="similarity">
    <text evidence="2 5">Belongs to the pseudouridine synthase TruB family. Type 1 subfamily.</text>
</comment>
<organism evidence="8 9">
    <name type="scientific">Candidatus Avacidaminococcus intestinavium</name>
    <dbReference type="NCBI Taxonomy" id="2840684"/>
    <lineage>
        <taxon>Bacteria</taxon>
        <taxon>Bacillati</taxon>
        <taxon>Bacillota</taxon>
        <taxon>Negativicutes</taxon>
        <taxon>Acidaminococcales</taxon>
        <taxon>Acidaminococcaceae</taxon>
        <taxon>Acidaminococcaceae incertae sedis</taxon>
        <taxon>Candidatus Avacidaminococcus</taxon>
    </lineage>
</organism>
<comment type="catalytic activity">
    <reaction evidence="1 5">
        <text>uridine(55) in tRNA = pseudouridine(55) in tRNA</text>
        <dbReference type="Rhea" id="RHEA:42532"/>
        <dbReference type="Rhea" id="RHEA-COMP:10101"/>
        <dbReference type="Rhea" id="RHEA-COMP:10102"/>
        <dbReference type="ChEBI" id="CHEBI:65314"/>
        <dbReference type="ChEBI" id="CHEBI:65315"/>
        <dbReference type="EC" id="5.4.99.25"/>
    </reaction>
</comment>
<dbReference type="InterPro" id="IPR014780">
    <property type="entry name" value="tRNA_psdUridine_synth_TruB"/>
</dbReference>
<sequence>MYDGVINVLKPPGMTSHDVIGYLRRVLQMKKIGHSGTLDPDAAGVLVVYLGKATRLIEYAGEERKAYYAELTLGYMTDTADDSGKIIKTSSIKELTREEINDVLKSFTGLQEQVPPMYSAVRYQGKKLYELARKGLEVERKAREINVYELEAVYYGLDYLLLRIVCSKGTYIRTLCEDIAEAFGMCGTVSFLLRSLSGGFLLSEAKSLAEIAKEPEACLLGLDTAVTSLPKFTLTDNQALRLSQGVITSVNGLEENQLYSLYTEQKTFIGIARAENSKLKPEKIINPFY</sequence>
<dbReference type="GO" id="GO:0031119">
    <property type="term" value="P:tRNA pseudouridine synthesis"/>
    <property type="evidence" value="ECO:0007669"/>
    <property type="project" value="UniProtKB-UniRule"/>
</dbReference>
<comment type="caution">
    <text evidence="8">The sequence shown here is derived from an EMBL/GenBank/DDBJ whole genome shotgun (WGS) entry which is preliminary data.</text>
</comment>
<accession>A0A9D1SL59</accession>
<dbReference type="NCBIfam" id="TIGR00431">
    <property type="entry name" value="TruB"/>
    <property type="match status" value="1"/>
</dbReference>
<feature type="domain" description="Pseudouridine synthase II N-terminal" evidence="6">
    <location>
        <begin position="24"/>
        <end position="172"/>
    </location>
</feature>
<feature type="active site" description="Nucleophile" evidence="5">
    <location>
        <position position="39"/>
    </location>
</feature>
<comment type="function">
    <text evidence="5">Responsible for synthesis of pseudouridine from uracil-55 in the psi GC loop of transfer RNAs.</text>
</comment>
<dbReference type="InterPro" id="IPR020103">
    <property type="entry name" value="PsdUridine_synth_cat_dom_sf"/>
</dbReference>
<dbReference type="PANTHER" id="PTHR13767:SF2">
    <property type="entry name" value="PSEUDOURIDYLATE SYNTHASE TRUB1"/>
    <property type="match status" value="1"/>
</dbReference>
<gene>
    <name evidence="5 8" type="primary">truB</name>
    <name evidence="8" type="ORF">IAB06_05525</name>
</gene>
<keyword evidence="3 5" id="KW-0819">tRNA processing</keyword>
<dbReference type="InterPro" id="IPR036974">
    <property type="entry name" value="PUA_sf"/>
</dbReference>
<protein>
    <recommendedName>
        <fullName evidence="5">tRNA pseudouridine synthase B</fullName>
        <ecNumber evidence="5">5.4.99.25</ecNumber>
    </recommendedName>
    <alternativeName>
        <fullName evidence="5">tRNA pseudouridine(55) synthase</fullName>
        <shortName evidence="5">Psi55 synthase</shortName>
    </alternativeName>
    <alternativeName>
        <fullName evidence="5">tRNA pseudouridylate synthase</fullName>
    </alternativeName>
    <alternativeName>
        <fullName evidence="5">tRNA-uridine isomerase</fullName>
    </alternativeName>
</protein>
<dbReference type="HAMAP" id="MF_01080">
    <property type="entry name" value="TruB_bact"/>
    <property type="match status" value="1"/>
</dbReference>
<dbReference type="Pfam" id="PF01509">
    <property type="entry name" value="TruB_N"/>
    <property type="match status" value="1"/>
</dbReference>
<dbReference type="Gene3D" id="3.30.2350.10">
    <property type="entry name" value="Pseudouridine synthase"/>
    <property type="match status" value="1"/>
</dbReference>
<dbReference type="EMBL" id="DVNI01000088">
    <property type="protein sequence ID" value="HIU64474.1"/>
    <property type="molecule type" value="Genomic_DNA"/>
</dbReference>
<dbReference type="Gene3D" id="2.30.130.10">
    <property type="entry name" value="PUA domain"/>
    <property type="match status" value="1"/>
</dbReference>
<reference evidence="8" key="2">
    <citation type="journal article" date="2021" name="PeerJ">
        <title>Extensive microbial diversity within the chicken gut microbiome revealed by metagenomics and culture.</title>
        <authorList>
            <person name="Gilroy R."/>
            <person name="Ravi A."/>
            <person name="Getino M."/>
            <person name="Pursley I."/>
            <person name="Horton D.L."/>
            <person name="Alikhan N.F."/>
            <person name="Baker D."/>
            <person name="Gharbi K."/>
            <person name="Hall N."/>
            <person name="Watson M."/>
            <person name="Adriaenssens E.M."/>
            <person name="Foster-Nyarko E."/>
            <person name="Jarju S."/>
            <person name="Secka A."/>
            <person name="Antonio M."/>
            <person name="Oren A."/>
            <person name="Chaudhuri R.R."/>
            <person name="La Ragione R."/>
            <person name="Hildebrand F."/>
            <person name="Pallen M.J."/>
        </authorList>
    </citation>
    <scope>NUCLEOTIDE SEQUENCE</scope>
    <source>
        <strain evidence="8">CHK160-1198</strain>
    </source>
</reference>
<evidence type="ECO:0000259" key="7">
    <source>
        <dbReference type="Pfam" id="PF09157"/>
    </source>
</evidence>
<dbReference type="PANTHER" id="PTHR13767">
    <property type="entry name" value="TRNA-PSEUDOURIDINE SYNTHASE"/>
    <property type="match status" value="1"/>
</dbReference>
<dbReference type="AlphaFoldDB" id="A0A9D1SL59"/>
<dbReference type="EC" id="5.4.99.25" evidence="5"/>
<dbReference type="GO" id="GO:0003723">
    <property type="term" value="F:RNA binding"/>
    <property type="evidence" value="ECO:0007669"/>
    <property type="project" value="InterPro"/>
</dbReference>
<dbReference type="CDD" id="cd02573">
    <property type="entry name" value="PseudoU_synth_EcTruB"/>
    <property type="match status" value="1"/>
</dbReference>
<reference evidence="8" key="1">
    <citation type="submission" date="2020-10" db="EMBL/GenBank/DDBJ databases">
        <authorList>
            <person name="Gilroy R."/>
        </authorList>
    </citation>
    <scope>NUCLEOTIDE SEQUENCE</scope>
    <source>
        <strain evidence="8">CHK160-1198</strain>
    </source>
</reference>
<dbReference type="InterPro" id="IPR015947">
    <property type="entry name" value="PUA-like_sf"/>
</dbReference>
<dbReference type="Pfam" id="PF09157">
    <property type="entry name" value="TruB-C_2"/>
    <property type="match status" value="1"/>
</dbReference>
<evidence type="ECO:0000313" key="9">
    <source>
        <dbReference type="Proteomes" id="UP000824099"/>
    </source>
</evidence>
<name>A0A9D1SL59_9FIRM</name>
<dbReference type="GO" id="GO:1990481">
    <property type="term" value="P:mRNA pseudouridine synthesis"/>
    <property type="evidence" value="ECO:0007669"/>
    <property type="project" value="TreeGrafter"/>
</dbReference>
<evidence type="ECO:0000313" key="8">
    <source>
        <dbReference type="EMBL" id="HIU64474.1"/>
    </source>
</evidence>
<proteinExistence type="inferred from homology"/>
<evidence type="ECO:0000256" key="3">
    <source>
        <dbReference type="ARBA" id="ARBA00022694"/>
    </source>
</evidence>
<dbReference type="InterPro" id="IPR002501">
    <property type="entry name" value="PsdUridine_synth_N"/>
</dbReference>
<evidence type="ECO:0000256" key="5">
    <source>
        <dbReference type="HAMAP-Rule" id="MF_01080"/>
    </source>
</evidence>
<dbReference type="Proteomes" id="UP000824099">
    <property type="component" value="Unassembled WGS sequence"/>
</dbReference>
<feature type="domain" description="tRNA pseudouridine synthase II TruB subfamily 1 C-terminal" evidence="7">
    <location>
        <begin position="230"/>
        <end position="283"/>
    </location>
</feature>
<dbReference type="InterPro" id="IPR015240">
    <property type="entry name" value="tRNA_sdUridine_synth_fam1_C"/>
</dbReference>
<evidence type="ECO:0000256" key="4">
    <source>
        <dbReference type="ARBA" id="ARBA00023235"/>
    </source>
</evidence>
<dbReference type="SUPFAM" id="SSF88697">
    <property type="entry name" value="PUA domain-like"/>
    <property type="match status" value="1"/>
</dbReference>
<dbReference type="GO" id="GO:0160148">
    <property type="term" value="F:tRNA pseudouridine(55) synthase activity"/>
    <property type="evidence" value="ECO:0007669"/>
    <property type="project" value="UniProtKB-EC"/>
</dbReference>
<dbReference type="SUPFAM" id="SSF55120">
    <property type="entry name" value="Pseudouridine synthase"/>
    <property type="match status" value="1"/>
</dbReference>